<dbReference type="SUPFAM" id="SSF51735">
    <property type="entry name" value="NAD(P)-binding Rossmann-fold domains"/>
    <property type="match status" value="1"/>
</dbReference>
<keyword evidence="6" id="KW-0418">Kinase</keyword>
<feature type="region of interest" description="Disordered" evidence="10">
    <location>
        <begin position="411"/>
        <end position="562"/>
    </location>
</feature>
<dbReference type="SMART" id="SM00220">
    <property type="entry name" value="S_TKc"/>
    <property type="match status" value="1"/>
</dbReference>
<keyword evidence="3" id="KW-0597">Phosphoprotein</keyword>
<proteinExistence type="predicted"/>
<dbReference type="InterPro" id="IPR000719">
    <property type="entry name" value="Prot_kinase_dom"/>
</dbReference>
<dbReference type="PANTHER" id="PTHR24356">
    <property type="entry name" value="SERINE/THREONINE-PROTEIN KINASE"/>
    <property type="match status" value="1"/>
</dbReference>
<keyword evidence="4" id="KW-0808">Transferase</keyword>
<keyword evidence="7" id="KW-0067">ATP-binding</keyword>
<feature type="compositionally biased region" description="Low complexity" evidence="10">
    <location>
        <begin position="1"/>
        <end position="16"/>
    </location>
</feature>
<name>A0A8H7U1V1_9APHY</name>
<feature type="compositionally biased region" description="Pro residues" evidence="10">
    <location>
        <begin position="375"/>
        <end position="387"/>
    </location>
</feature>
<feature type="compositionally biased region" description="Basic and acidic residues" evidence="10">
    <location>
        <begin position="1100"/>
        <end position="1117"/>
    </location>
</feature>
<evidence type="ECO:0000256" key="6">
    <source>
        <dbReference type="ARBA" id="ARBA00022777"/>
    </source>
</evidence>
<dbReference type="Pfam" id="PF00069">
    <property type="entry name" value="Pkinase"/>
    <property type="match status" value="1"/>
</dbReference>
<comment type="caution">
    <text evidence="12">The sequence shown here is derived from an EMBL/GenBank/DDBJ whole genome shotgun (WGS) entry which is preliminary data.</text>
</comment>
<feature type="compositionally biased region" description="Low complexity" evidence="10">
    <location>
        <begin position="493"/>
        <end position="505"/>
    </location>
</feature>
<evidence type="ECO:0000259" key="11">
    <source>
        <dbReference type="PROSITE" id="PS50011"/>
    </source>
</evidence>
<comment type="catalytic activity">
    <reaction evidence="9">
        <text>L-seryl-[protein] + ATP = O-phospho-L-seryl-[protein] + ADP + H(+)</text>
        <dbReference type="Rhea" id="RHEA:17989"/>
        <dbReference type="Rhea" id="RHEA-COMP:9863"/>
        <dbReference type="Rhea" id="RHEA-COMP:11604"/>
        <dbReference type="ChEBI" id="CHEBI:15378"/>
        <dbReference type="ChEBI" id="CHEBI:29999"/>
        <dbReference type="ChEBI" id="CHEBI:30616"/>
        <dbReference type="ChEBI" id="CHEBI:83421"/>
        <dbReference type="ChEBI" id="CHEBI:456216"/>
        <dbReference type="EC" id="2.7.11.1"/>
    </reaction>
</comment>
<evidence type="ECO:0000256" key="5">
    <source>
        <dbReference type="ARBA" id="ARBA00022741"/>
    </source>
</evidence>
<evidence type="ECO:0000256" key="1">
    <source>
        <dbReference type="ARBA" id="ARBA00012513"/>
    </source>
</evidence>
<feature type="compositionally biased region" description="Gly residues" evidence="10">
    <location>
        <begin position="538"/>
        <end position="554"/>
    </location>
</feature>
<feature type="region of interest" description="Disordered" evidence="10">
    <location>
        <begin position="234"/>
        <end position="321"/>
    </location>
</feature>
<evidence type="ECO:0000256" key="3">
    <source>
        <dbReference type="ARBA" id="ARBA00022553"/>
    </source>
</evidence>
<keyword evidence="2" id="KW-0723">Serine/threonine-protein kinase</keyword>
<feature type="region of interest" description="Disordered" evidence="10">
    <location>
        <begin position="1100"/>
        <end position="1130"/>
    </location>
</feature>
<feature type="region of interest" description="Disordered" evidence="10">
    <location>
        <begin position="1"/>
        <end position="21"/>
    </location>
</feature>
<organism evidence="12 13">
    <name type="scientific">Rhodonia placenta</name>
    <dbReference type="NCBI Taxonomy" id="104341"/>
    <lineage>
        <taxon>Eukaryota</taxon>
        <taxon>Fungi</taxon>
        <taxon>Dikarya</taxon>
        <taxon>Basidiomycota</taxon>
        <taxon>Agaricomycotina</taxon>
        <taxon>Agaricomycetes</taxon>
        <taxon>Polyporales</taxon>
        <taxon>Adustoporiaceae</taxon>
        <taxon>Rhodonia</taxon>
    </lineage>
</organism>
<dbReference type="Gene3D" id="3.30.200.20">
    <property type="entry name" value="Phosphorylase Kinase, domain 1"/>
    <property type="match status" value="1"/>
</dbReference>
<evidence type="ECO:0000313" key="13">
    <source>
        <dbReference type="Proteomes" id="UP000639403"/>
    </source>
</evidence>
<feature type="compositionally biased region" description="Basic and acidic residues" evidence="10">
    <location>
        <begin position="242"/>
        <end position="253"/>
    </location>
</feature>
<evidence type="ECO:0000256" key="9">
    <source>
        <dbReference type="ARBA" id="ARBA00048679"/>
    </source>
</evidence>
<dbReference type="GO" id="GO:0035556">
    <property type="term" value="P:intracellular signal transduction"/>
    <property type="evidence" value="ECO:0007669"/>
    <property type="project" value="TreeGrafter"/>
</dbReference>
<feature type="region of interest" description="Disordered" evidence="10">
    <location>
        <begin position="370"/>
        <end position="396"/>
    </location>
</feature>
<feature type="compositionally biased region" description="Pro residues" evidence="10">
    <location>
        <begin position="414"/>
        <end position="426"/>
    </location>
</feature>
<feature type="compositionally biased region" description="Basic residues" evidence="10">
    <location>
        <begin position="437"/>
        <end position="452"/>
    </location>
</feature>
<evidence type="ECO:0000256" key="10">
    <source>
        <dbReference type="SAM" id="MobiDB-lite"/>
    </source>
</evidence>
<dbReference type="EMBL" id="JADOXO010000088">
    <property type="protein sequence ID" value="KAF9814350.1"/>
    <property type="molecule type" value="Genomic_DNA"/>
</dbReference>
<dbReference type="Gene3D" id="3.40.50.720">
    <property type="entry name" value="NAD(P)-binding Rossmann-like Domain"/>
    <property type="match status" value="1"/>
</dbReference>
<accession>A0A8H7U1V1</accession>
<reference evidence="12" key="2">
    <citation type="journal article" name="Front. Microbiol.">
        <title>Degradative Capacity of Two Strains of Rhodonia placenta: From Phenotype to Genotype.</title>
        <authorList>
            <person name="Kolle M."/>
            <person name="Horta M.A.C."/>
            <person name="Nowrousian M."/>
            <person name="Ohm R.A."/>
            <person name="Benz J.P."/>
            <person name="Pilgard A."/>
        </authorList>
    </citation>
    <scope>NUCLEOTIDE SEQUENCE</scope>
    <source>
        <strain evidence="12">FPRL280</strain>
    </source>
</reference>
<keyword evidence="5" id="KW-0547">Nucleotide-binding</keyword>
<feature type="region of interest" description="Disordered" evidence="10">
    <location>
        <begin position="1035"/>
        <end position="1060"/>
    </location>
</feature>
<dbReference type="PANTHER" id="PTHR24356:SF417">
    <property type="entry name" value="CELL CYCLE PROTEIN KINASE DBF2-RELATED"/>
    <property type="match status" value="1"/>
</dbReference>
<protein>
    <recommendedName>
        <fullName evidence="1">non-specific serine/threonine protein kinase</fullName>
        <ecNumber evidence="1">2.7.11.1</ecNumber>
    </recommendedName>
</protein>
<dbReference type="InterPro" id="IPR036291">
    <property type="entry name" value="NAD(P)-bd_dom_sf"/>
</dbReference>
<dbReference type="SUPFAM" id="SSF56112">
    <property type="entry name" value="Protein kinase-like (PK-like)"/>
    <property type="match status" value="1"/>
</dbReference>
<dbReference type="Proteomes" id="UP000639403">
    <property type="component" value="Unassembled WGS sequence"/>
</dbReference>
<dbReference type="PROSITE" id="PS50011">
    <property type="entry name" value="PROTEIN_KINASE_DOM"/>
    <property type="match status" value="1"/>
</dbReference>
<evidence type="ECO:0000256" key="4">
    <source>
        <dbReference type="ARBA" id="ARBA00022679"/>
    </source>
</evidence>
<sequence>MTSRRLSLSSSSSSSSYVSETPIGYTERLTQACSDLDGLPDVLHPASRPSSPRADILIQRIGDAITDAINDAVADPTHPKWGHVARVVKLGCTSRGYKGAEPGVVVGDMTKLVVRDVPLTLPETEEEWWEYEKKWGHKFRPTELVSKYWSDSLEPSRPQQVQEHTKKLQTVQAKVAAWQGLVTPIDGGAVQDVQSQNITETVNDKSMTGNTTSPPQTNLPMLTHVSANTNVVQAGSQSADGTAKEKSKTKPLEDNVSQGSLGFSVVKRTVAKSGKPEKSGGPQLRQRKSAVQRNPTPLNAPIASISVDKDPVPTTSPNDQVHEGGIAAISEMVRESASIILRALQASAYKAANVFVTALFAAADAAVCADLSSSAPPPPSTPPPAPSSPANASLGPSFPFRVSNTVGLANANVPPVPTTPNKPGPLPDLKDLLASSRRTKPRPRPVSRKAKASNHPQDKGKRPETIPQRQVLPDLDEDPVPGSEPERAKTYFSSPASGSSDSPQSLRFRPRSPVSPMFSQNPAAFAPGFVSSQRPGSHGSGGGSVAVGGYGQMQGSGSRPLDRGSSGFFAMGYSSQFDVEGRVGRVDEILGQDVDFDGWLRDAREVEDEEMAQSQGPTIGSGIETDRHDLLSSVQLLAHPKGSVERCSKDSGFHGTLQAGNTSTACELVSLVAPGTEVHFGWLDAVVNNAGYALEGENAMTPETKHGKTWSNLKLAYYCAGKSAASTEVFVTEMFSQWNVRVVVVEPGGLRTEWKDSIEQLPAFIGNTAKAAKALMKIADMPDPPLRIQLGTECLLAVRNKAKRTVRDGENREELAHPTLTRACYIYETRIYGRIVAERCAMIALIIAFSSSLTRDCGGGRLLDGHYTWTCGVVHLPGPVSRFAAGAPVISSSKAPVQSAVLHGEAALHPSNTFYNALKATARAIVANVARVYKPFPPVNTGTPLQVNTISLVASHGQCGVGPVILPLFGPAIACALGLRLSVARRSPPSIASLWSTSLYSYVTSSSPSSNAAQDTPSIVFVGCSAHSARSTRSEHVVASVAPSRTSEHAPHAPTAASSSWGTGKAELFKRFLDDISPPLGVDFHNESIEVKLSFGEDKVEEVGSATSDEHLPDNLDHPTLPESETPADPASLVDAEIEPEVVLFSGTATYRVLSRIAQGGGGRVVAAETDDGYYVAIKVIHKWQQYRLSTGRQMLLTEKAIMAKAATLGHKFLTSLLESWEDEENVYFAMEWRPSDLRSHLKDKILNLDEAKLRSAEMVFALDELHKMNVMHRDLKPENFLVDRTGHIYLSDFGLCYVPKKGRSLRKCTAFDVVGTPGYLAPEVLSPYVRIEGYKSSADVYSLGLVFLEVMTDMPQPYFNAKNLQENALLMARDGQEWRRLVKDADAYDLLDRMLRLRATERPTTQQIKEHPYFKEIDWDVLARRGYLHVDTPPSKSLSRSDVDLTFSTFHRGKDSKYAELERTDAGRILPNTIMMDQLLAGEKDDFRFTRAQEHIARHTSTF</sequence>
<evidence type="ECO:0000256" key="7">
    <source>
        <dbReference type="ARBA" id="ARBA00022840"/>
    </source>
</evidence>
<gene>
    <name evidence="12" type="ORF">IEO21_05145</name>
</gene>
<evidence type="ECO:0000313" key="12">
    <source>
        <dbReference type="EMBL" id="KAF9814350.1"/>
    </source>
</evidence>
<evidence type="ECO:0000256" key="8">
    <source>
        <dbReference type="ARBA" id="ARBA00047899"/>
    </source>
</evidence>
<dbReference type="InterPro" id="IPR008271">
    <property type="entry name" value="Ser/Thr_kinase_AS"/>
</dbReference>
<dbReference type="EC" id="2.7.11.1" evidence="1"/>
<dbReference type="InterPro" id="IPR011009">
    <property type="entry name" value="Kinase-like_dom_sf"/>
</dbReference>
<comment type="catalytic activity">
    <reaction evidence="8">
        <text>L-threonyl-[protein] + ATP = O-phospho-L-threonyl-[protein] + ADP + H(+)</text>
        <dbReference type="Rhea" id="RHEA:46608"/>
        <dbReference type="Rhea" id="RHEA-COMP:11060"/>
        <dbReference type="Rhea" id="RHEA-COMP:11605"/>
        <dbReference type="ChEBI" id="CHEBI:15378"/>
        <dbReference type="ChEBI" id="CHEBI:30013"/>
        <dbReference type="ChEBI" id="CHEBI:30616"/>
        <dbReference type="ChEBI" id="CHEBI:61977"/>
        <dbReference type="ChEBI" id="CHEBI:456216"/>
        <dbReference type="EC" id="2.7.11.1"/>
    </reaction>
</comment>
<evidence type="ECO:0000256" key="2">
    <source>
        <dbReference type="ARBA" id="ARBA00022527"/>
    </source>
</evidence>
<dbReference type="InterPro" id="IPR050236">
    <property type="entry name" value="Ser_Thr_kinase_AGC"/>
</dbReference>
<dbReference type="GO" id="GO:0004674">
    <property type="term" value="F:protein serine/threonine kinase activity"/>
    <property type="evidence" value="ECO:0007669"/>
    <property type="project" value="UniProtKB-KW"/>
</dbReference>
<dbReference type="Gene3D" id="1.10.510.10">
    <property type="entry name" value="Transferase(Phosphotransferase) domain 1"/>
    <property type="match status" value="1"/>
</dbReference>
<reference evidence="12" key="1">
    <citation type="submission" date="2020-11" db="EMBL/GenBank/DDBJ databases">
        <authorList>
            <person name="Koelle M."/>
            <person name="Horta M.A.C."/>
            <person name="Nowrousian M."/>
            <person name="Ohm R.A."/>
            <person name="Benz P."/>
            <person name="Pilgard A."/>
        </authorList>
    </citation>
    <scope>NUCLEOTIDE SEQUENCE</scope>
    <source>
        <strain evidence="12">FPRL280</strain>
    </source>
</reference>
<dbReference type="GO" id="GO:0005524">
    <property type="term" value="F:ATP binding"/>
    <property type="evidence" value="ECO:0007669"/>
    <property type="project" value="UniProtKB-KW"/>
</dbReference>
<dbReference type="PROSITE" id="PS00108">
    <property type="entry name" value="PROTEIN_KINASE_ST"/>
    <property type="match status" value="1"/>
</dbReference>
<feature type="domain" description="Protein kinase" evidence="11">
    <location>
        <begin position="1151"/>
        <end position="1415"/>
    </location>
</feature>